<keyword evidence="2 4" id="KW-0808">Transferase</keyword>
<sequence>MATSMHLSHLRKWVAASPPVEFIISRLRELLIGALRQGPIPQHVAFVMDGNRRFARSHGIETVEGHNLGFEALARILEVCYKSGVKVVTIYAFSIENFHRSKFEVDALMDMAKVKLSQLAQHGDLLDRYGASVRVLGRKELLKPDVAAAVDRAVELTSRNGDRILNICCPYTSRDEITTAIRNTVIDYSKPLGTSRSNNVRNPFSESHIASNIRAQSLNTKVEEQNSDSESASDSSSPDEEGVPRDRPENTVYESPSSFSSSTTLHLAGQQEETSVKDSPLVKPADHENPVFLSPETITPQTLTDHMFTHDNPPLDLLIRTSGVERLSDFMLWQCHENTEIVFLDVLWPEFDLWHFLPVVWRWQRRVTKSKKKNLGMEGETDSDSDEWNADDINVSALRASAAAKGA</sequence>
<dbReference type="RefSeq" id="XP_013328330.1">
    <property type="nucleotide sequence ID" value="XM_013472876.1"/>
</dbReference>
<dbReference type="OrthoDB" id="4173905at2759"/>
<dbReference type="HAMAP" id="MF_01139">
    <property type="entry name" value="ISPT"/>
    <property type="match status" value="1"/>
</dbReference>
<dbReference type="NCBIfam" id="TIGR00055">
    <property type="entry name" value="uppS"/>
    <property type="match status" value="1"/>
</dbReference>
<evidence type="ECO:0000256" key="3">
    <source>
        <dbReference type="SAM" id="MobiDB-lite"/>
    </source>
</evidence>
<dbReference type="GO" id="GO:0016020">
    <property type="term" value="C:membrane"/>
    <property type="evidence" value="ECO:0007669"/>
    <property type="project" value="TreeGrafter"/>
</dbReference>
<feature type="compositionally biased region" description="Polar residues" evidence="3">
    <location>
        <begin position="192"/>
        <end position="220"/>
    </location>
</feature>
<comment type="caution">
    <text evidence="4">The sequence shown here is derived from an EMBL/GenBank/DDBJ whole genome shotgun (WGS) entry which is preliminary data.</text>
</comment>
<dbReference type="CDD" id="cd00475">
    <property type="entry name" value="Cis_IPPS"/>
    <property type="match status" value="1"/>
</dbReference>
<dbReference type="PROSITE" id="PS01066">
    <property type="entry name" value="UPP_SYNTHASE"/>
    <property type="match status" value="1"/>
</dbReference>
<accession>A0A0F4YVS9</accession>
<dbReference type="Pfam" id="PF01255">
    <property type="entry name" value="Prenyltransf"/>
    <property type="match status" value="2"/>
</dbReference>
<gene>
    <name evidence="4" type="ORF">T310_4239</name>
</gene>
<dbReference type="GO" id="GO:0005783">
    <property type="term" value="C:endoplasmic reticulum"/>
    <property type="evidence" value="ECO:0007669"/>
    <property type="project" value="TreeGrafter"/>
</dbReference>
<dbReference type="GO" id="GO:1904423">
    <property type="term" value="C:dehydrodolichyl diphosphate synthase complex"/>
    <property type="evidence" value="ECO:0007669"/>
    <property type="project" value="TreeGrafter"/>
</dbReference>
<dbReference type="STRING" id="1408163.A0A0F4YVS9"/>
<dbReference type="InterPro" id="IPR036424">
    <property type="entry name" value="UPP_synth-like_sf"/>
</dbReference>
<evidence type="ECO:0000313" key="4">
    <source>
        <dbReference type="EMBL" id="KKA21718.1"/>
    </source>
</evidence>
<evidence type="ECO:0000313" key="5">
    <source>
        <dbReference type="Proteomes" id="UP000053958"/>
    </source>
</evidence>
<evidence type="ECO:0000256" key="1">
    <source>
        <dbReference type="ARBA" id="ARBA00005432"/>
    </source>
</evidence>
<feature type="region of interest" description="Disordered" evidence="3">
    <location>
        <begin position="191"/>
        <end position="295"/>
    </location>
</feature>
<dbReference type="EMBL" id="LASV01000171">
    <property type="protein sequence ID" value="KKA21718.1"/>
    <property type="molecule type" value="Genomic_DNA"/>
</dbReference>
<dbReference type="EC" id="2.5.1.31" evidence="4"/>
<keyword evidence="5" id="KW-1185">Reference proteome</keyword>
<dbReference type="AlphaFoldDB" id="A0A0F4YVS9"/>
<dbReference type="GeneID" id="25316587"/>
<dbReference type="GO" id="GO:0016094">
    <property type="term" value="P:polyprenol biosynthetic process"/>
    <property type="evidence" value="ECO:0007669"/>
    <property type="project" value="TreeGrafter"/>
</dbReference>
<name>A0A0F4YVS9_RASE3</name>
<protein>
    <submittedName>
        <fullName evidence="4">Ditrans,polycis-undecaprenyl-diphosphate synthase ((2E,6E)-farnesyl-diphosphate specific)</fullName>
        <ecNumber evidence="4">2.5.1.31</ecNumber>
    </submittedName>
</protein>
<dbReference type="InterPro" id="IPR001441">
    <property type="entry name" value="UPP_synth-like"/>
</dbReference>
<organism evidence="4 5">
    <name type="scientific">Rasamsonia emersonii (strain ATCC 16479 / CBS 393.64 / IMI 116815)</name>
    <dbReference type="NCBI Taxonomy" id="1408163"/>
    <lineage>
        <taxon>Eukaryota</taxon>
        <taxon>Fungi</taxon>
        <taxon>Dikarya</taxon>
        <taxon>Ascomycota</taxon>
        <taxon>Pezizomycotina</taxon>
        <taxon>Eurotiomycetes</taxon>
        <taxon>Eurotiomycetidae</taxon>
        <taxon>Eurotiales</taxon>
        <taxon>Trichocomaceae</taxon>
        <taxon>Rasamsonia</taxon>
    </lineage>
</organism>
<evidence type="ECO:0000256" key="2">
    <source>
        <dbReference type="ARBA" id="ARBA00022679"/>
    </source>
</evidence>
<dbReference type="Proteomes" id="UP000053958">
    <property type="component" value="Unassembled WGS sequence"/>
</dbReference>
<dbReference type="Gene3D" id="3.40.1180.10">
    <property type="entry name" value="Decaprenyl diphosphate synthase-like"/>
    <property type="match status" value="1"/>
</dbReference>
<proteinExistence type="inferred from homology"/>
<dbReference type="PANTHER" id="PTHR10291">
    <property type="entry name" value="DEHYDRODOLICHYL DIPHOSPHATE SYNTHASE FAMILY MEMBER"/>
    <property type="match status" value="1"/>
</dbReference>
<dbReference type="InterPro" id="IPR018520">
    <property type="entry name" value="UPP_synth-like_CS"/>
</dbReference>
<dbReference type="GO" id="GO:0008834">
    <property type="term" value="F:ditrans,polycis-undecaprenyl-diphosphate synthase [(2E,6E)-farnesyl-diphosphate specific] activity"/>
    <property type="evidence" value="ECO:0007669"/>
    <property type="project" value="UniProtKB-EC"/>
</dbReference>
<comment type="similarity">
    <text evidence="1">Belongs to the UPP synthase family.</text>
</comment>
<reference evidence="4 5" key="1">
    <citation type="submission" date="2015-04" db="EMBL/GenBank/DDBJ databases">
        <authorList>
            <person name="Heijne W.H."/>
            <person name="Fedorova N.D."/>
            <person name="Nierman W.C."/>
            <person name="Vollebregt A.W."/>
            <person name="Zhao Z."/>
            <person name="Wu L."/>
            <person name="Kumar M."/>
            <person name="Stam H."/>
            <person name="van den Berg M.A."/>
            <person name="Pel H.J."/>
        </authorList>
    </citation>
    <scope>NUCLEOTIDE SEQUENCE [LARGE SCALE GENOMIC DNA]</scope>
    <source>
        <strain evidence="4 5">CBS 393.64</strain>
    </source>
</reference>
<dbReference type="SUPFAM" id="SSF64005">
    <property type="entry name" value="Undecaprenyl diphosphate synthase"/>
    <property type="match status" value="2"/>
</dbReference>
<dbReference type="PANTHER" id="PTHR10291:SF43">
    <property type="entry name" value="DEHYDRODOLICHYL DIPHOSPHATE SYNTHASE COMPLEX SUBUNIT DHDDS"/>
    <property type="match status" value="1"/>
</dbReference>
<dbReference type="GO" id="GO:0005811">
    <property type="term" value="C:lipid droplet"/>
    <property type="evidence" value="ECO:0007669"/>
    <property type="project" value="TreeGrafter"/>
</dbReference>